<dbReference type="InterPro" id="IPR037455">
    <property type="entry name" value="LucA/IucC-like"/>
</dbReference>
<dbReference type="PANTHER" id="PTHR34384">
    <property type="entry name" value="L-2,3-DIAMINOPROPANOATE--CITRATE LIGASE"/>
    <property type="match status" value="1"/>
</dbReference>
<dbReference type="GO" id="GO:0003824">
    <property type="term" value="F:catalytic activity"/>
    <property type="evidence" value="ECO:0007669"/>
    <property type="project" value="UniProtKB-ARBA"/>
</dbReference>
<accession>A0A540WFY6</accession>
<dbReference type="InterPro" id="IPR022770">
    <property type="entry name" value="IucA/IucC-like_C"/>
</dbReference>
<dbReference type="GO" id="GO:0019290">
    <property type="term" value="P:siderophore biosynthetic process"/>
    <property type="evidence" value="ECO:0007669"/>
    <property type="project" value="InterPro"/>
</dbReference>
<evidence type="ECO:0000256" key="3">
    <source>
        <dbReference type="SAM" id="MobiDB-lite"/>
    </source>
</evidence>
<feature type="region of interest" description="Disordered" evidence="3">
    <location>
        <begin position="1"/>
        <end position="46"/>
    </location>
</feature>
<gene>
    <name evidence="5" type="ORF">E6W39_00990</name>
</gene>
<dbReference type="Pfam" id="PF06276">
    <property type="entry name" value="FhuF"/>
    <property type="match status" value="1"/>
</dbReference>
<organism evidence="5 6">
    <name type="scientific">Kitasatospora acidiphila</name>
    <dbReference type="NCBI Taxonomy" id="2567942"/>
    <lineage>
        <taxon>Bacteria</taxon>
        <taxon>Bacillati</taxon>
        <taxon>Actinomycetota</taxon>
        <taxon>Actinomycetes</taxon>
        <taxon>Kitasatosporales</taxon>
        <taxon>Streptomycetaceae</taxon>
        <taxon>Kitasatospora</taxon>
    </lineage>
</organism>
<dbReference type="AlphaFoldDB" id="A0A540WFY6"/>
<evidence type="ECO:0000256" key="2">
    <source>
        <dbReference type="ARBA" id="ARBA00007832"/>
    </source>
</evidence>
<evidence type="ECO:0000313" key="6">
    <source>
        <dbReference type="Proteomes" id="UP000319103"/>
    </source>
</evidence>
<evidence type="ECO:0000313" key="5">
    <source>
        <dbReference type="EMBL" id="TQF07943.1"/>
    </source>
</evidence>
<comment type="similarity">
    <text evidence="2">Belongs to the IucA/IucC family.</text>
</comment>
<feature type="domain" description="Aerobactin siderophore biosynthesis IucA/IucC-like C-terminal" evidence="4">
    <location>
        <begin position="64"/>
        <end position="145"/>
    </location>
</feature>
<name>A0A540WFY6_9ACTN</name>
<dbReference type="OrthoDB" id="495728at2"/>
<proteinExistence type="inferred from homology"/>
<dbReference type="Gene3D" id="1.10.510.40">
    <property type="match status" value="1"/>
</dbReference>
<dbReference type="EMBL" id="VIGB01000002">
    <property type="protein sequence ID" value="TQF07943.1"/>
    <property type="molecule type" value="Genomic_DNA"/>
</dbReference>
<feature type="compositionally biased region" description="Basic residues" evidence="3">
    <location>
        <begin position="26"/>
        <end position="43"/>
    </location>
</feature>
<evidence type="ECO:0000256" key="1">
    <source>
        <dbReference type="ARBA" id="ARBA00004924"/>
    </source>
</evidence>
<protein>
    <recommendedName>
        <fullName evidence="4">Aerobactin siderophore biosynthesis IucA/IucC-like C-terminal domain-containing protein</fullName>
    </recommendedName>
</protein>
<dbReference type="PANTHER" id="PTHR34384:SF5">
    <property type="entry name" value="L-2,3-DIAMINOPROPANOATE--CITRATE LIGASE"/>
    <property type="match status" value="1"/>
</dbReference>
<reference evidence="5 6" key="1">
    <citation type="submission" date="2019-06" db="EMBL/GenBank/DDBJ databases">
        <title>Description of Kitasatospora acidophila sp. nov. isolated from pine grove soil, and reclassification of Streptomyces novaecaesareae to Kitasatospora novaeceasareae comb. nov.</title>
        <authorList>
            <person name="Kim M.J."/>
        </authorList>
    </citation>
    <scope>NUCLEOTIDE SEQUENCE [LARGE SCALE GENOMIC DNA]</scope>
    <source>
        <strain evidence="5 6">MMS16-CNU292</strain>
    </source>
</reference>
<evidence type="ECO:0000259" key="4">
    <source>
        <dbReference type="Pfam" id="PF06276"/>
    </source>
</evidence>
<comment type="pathway">
    <text evidence="1">Siderophore biosynthesis.</text>
</comment>
<sequence>MGSSPQSAWSASPNSPPISPEGREHPRIRRRSAIGRGGLRRARPQVLNSSAENTSLAGGVCLDLLDLGVALETHGQNLLAVIDADDRVRRLVYRDLDDIRFSPARLARHSRPVPAPARELLDDDPSALRRQVFSCLITGALGPLAGDAPTLGTVLEAATRELTPTADLSALRTQPLPARALTLMRLVPGADQWALLPNPVTAGG</sequence>
<keyword evidence="6" id="KW-1185">Reference proteome</keyword>
<comment type="caution">
    <text evidence="5">The sequence shown here is derived from an EMBL/GenBank/DDBJ whole genome shotgun (WGS) entry which is preliminary data.</text>
</comment>
<dbReference type="Proteomes" id="UP000319103">
    <property type="component" value="Unassembled WGS sequence"/>
</dbReference>
<feature type="compositionally biased region" description="Polar residues" evidence="3">
    <location>
        <begin position="1"/>
        <end position="13"/>
    </location>
</feature>